<dbReference type="Gene3D" id="1.20.1280.50">
    <property type="match status" value="1"/>
</dbReference>
<reference evidence="1" key="1">
    <citation type="submission" date="2023-05" db="EMBL/GenBank/DDBJ databases">
        <authorList>
            <person name="Huff M."/>
        </authorList>
    </citation>
    <scope>NUCLEOTIDE SEQUENCE</scope>
</reference>
<dbReference type="PANTHER" id="PTHR39741:SF2">
    <property type="entry name" value="F-BOX DOMAIN-CONTAINING PROTEIN"/>
    <property type="match status" value="1"/>
</dbReference>
<evidence type="ECO:0008006" key="3">
    <source>
        <dbReference type="Google" id="ProtNLM"/>
    </source>
</evidence>
<evidence type="ECO:0000313" key="2">
    <source>
        <dbReference type="Proteomes" id="UP000834106"/>
    </source>
</evidence>
<accession>A0AAD1ZL89</accession>
<dbReference type="AlphaFoldDB" id="A0AAD1ZL89"/>
<sequence length="237" mass="27129">MKGSSDFVELLGPDLSMKIMMCLVDPSDLIRVRTVSISWREFVIANGLCKQLWHRMFPEVSSVDNIFEVTNIIEDMEFKTDDSTRGARLERDHRFTDNYPEESIKNTLEPTDVVDYRASYWSSKGESDASVPETLIYRLAARLCVISEIHENLLQKFKLPEPVFCIGEILKVELLGRVQTQETDELYYICITHVEVVGRLLLPGFDIKIPELGKCLLEYYHEAAHSSSPAKSSYGVR</sequence>
<dbReference type="SUPFAM" id="SSF81383">
    <property type="entry name" value="F-box domain"/>
    <property type="match status" value="1"/>
</dbReference>
<dbReference type="Proteomes" id="UP000834106">
    <property type="component" value="Chromosome 12"/>
</dbReference>
<name>A0AAD1ZL89_9LAMI</name>
<protein>
    <recommendedName>
        <fullName evidence="3">F-box domain-containing protein</fullName>
    </recommendedName>
</protein>
<keyword evidence="2" id="KW-1185">Reference proteome</keyword>
<dbReference type="InterPro" id="IPR055336">
    <property type="entry name" value="At4g00755-like"/>
</dbReference>
<dbReference type="EMBL" id="OU503047">
    <property type="protein sequence ID" value="CAI9771893.1"/>
    <property type="molecule type" value="Genomic_DNA"/>
</dbReference>
<gene>
    <name evidence="1" type="ORF">FPE_LOCUS19323</name>
</gene>
<dbReference type="InterPro" id="IPR036047">
    <property type="entry name" value="F-box-like_dom_sf"/>
</dbReference>
<dbReference type="PANTHER" id="PTHR39741">
    <property type="entry name" value="F-BOX DOMAIN CONTAINING PROTEIN, EXPRESSED"/>
    <property type="match status" value="1"/>
</dbReference>
<evidence type="ECO:0000313" key="1">
    <source>
        <dbReference type="EMBL" id="CAI9771893.1"/>
    </source>
</evidence>
<proteinExistence type="predicted"/>
<organism evidence="1 2">
    <name type="scientific">Fraxinus pennsylvanica</name>
    <dbReference type="NCBI Taxonomy" id="56036"/>
    <lineage>
        <taxon>Eukaryota</taxon>
        <taxon>Viridiplantae</taxon>
        <taxon>Streptophyta</taxon>
        <taxon>Embryophyta</taxon>
        <taxon>Tracheophyta</taxon>
        <taxon>Spermatophyta</taxon>
        <taxon>Magnoliopsida</taxon>
        <taxon>eudicotyledons</taxon>
        <taxon>Gunneridae</taxon>
        <taxon>Pentapetalae</taxon>
        <taxon>asterids</taxon>
        <taxon>lamiids</taxon>
        <taxon>Lamiales</taxon>
        <taxon>Oleaceae</taxon>
        <taxon>Oleeae</taxon>
        <taxon>Fraxinus</taxon>
    </lineage>
</organism>